<gene>
    <name evidence="1" type="ORF">NCTC13229_04297</name>
</gene>
<proteinExistence type="predicted"/>
<accession>A0AB38FGV5</accession>
<dbReference type="AlphaFoldDB" id="A0AB38FGV5"/>
<reference evidence="1 2" key="1">
    <citation type="submission" date="2018-06" db="EMBL/GenBank/DDBJ databases">
        <authorList>
            <consortium name="Pathogen Informatics"/>
            <person name="Doyle S."/>
        </authorList>
    </citation>
    <scope>NUCLEOTIDE SEQUENCE [LARGE SCALE GENOMIC DNA]</scope>
    <source>
        <strain evidence="1 2">NCTC13229</strain>
    </source>
</reference>
<protein>
    <submittedName>
        <fullName evidence="1">Uncharacterized protein</fullName>
    </submittedName>
</protein>
<name>A0AB38FGV5_RHOWR</name>
<dbReference type="Proteomes" id="UP000251211">
    <property type="component" value="Unassembled WGS sequence"/>
</dbReference>
<evidence type="ECO:0000313" key="2">
    <source>
        <dbReference type="Proteomes" id="UP000251211"/>
    </source>
</evidence>
<dbReference type="RefSeq" id="WP_160118530.1">
    <property type="nucleotide sequence ID" value="NZ_QTTP01000001.1"/>
</dbReference>
<evidence type="ECO:0000313" key="1">
    <source>
        <dbReference type="EMBL" id="SPZ40800.1"/>
    </source>
</evidence>
<sequence>MNPPAIDSHFNHKRGEYTHRIKKAGTSAFLLFNNDELLELQDLIDSALGGTTNDRSTK</sequence>
<dbReference type="EMBL" id="UAUI01000019">
    <property type="protein sequence ID" value="SPZ40800.1"/>
    <property type="molecule type" value="Genomic_DNA"/>
</dbReference>
<organism evidence="1 2">
    <name type="scientific">Rhodococcus wratislaviensis</name>
    <name type="common">Tsukamurella wratislaviensis</name>
    <dbReference type="NCBI Taxonomy" id="44752"/>
    <lineage>
        <taxon>Bacteria</taxon>
        <taxon>Bacillati</taxon>
        <taxon>Actinomycetota</taxon>
        <taxon>Actinomycetes</taxon>
        <taxon>Mycobacteriales</taxon>
        <taxon>Nocardiaceae</taxon>
        <taxon>Rhodococcus</taxon>
    </lineage>
</organism>
<comment type="caution">
    <text evidence="1">The sequence shown here is derived from an EMBL/GenBank/DDBJ whole genome shotgun (WGS) entry which is preliminary data.</text>
</comment>